<name>A0A0F7CHP3_PAEDU</name>
<dbReference type="AlphaFoldDB" id="A0A0F7CHP3"/>
<reference evidence="1 2" key="1">
    <citation type="submission" date="2015-03" db="EMBL/GenBank/DDBJ databases">
        <authorList>
            <person name="Abdul Halim M."/>
        </authorList>
    </citation>
    <scope>NUCLEOTIDE SEQUENCE [LARGE SCALE GENOMIC DNA]</scope>
    <source>
        <strain evidence="1 2">ATCC 35681</strain>
    </source>
</reference>
<protein>
    <submittedName>
        <fullName evidence="1">Uncharacterized protein</fullName>
    </submittedName>
</protein>
<gene>
    <name evidence="1" type="ORF">VK70_08845</name>
</gene>
<organism evidence="1 2">
    <name type="scientific">Paenibacillus durus ATCC 35681</name>
    <dbReference type="NCBI Taxonomy" id="1333534"/>
    <lineage>
        <taxon>Bacteria</taxon>
        <taxon>Bacillati</taxon>
        <taxon>Bacillota</taxon>
        <taxon>Bacilli</taxon>
        <taxon>Bacillales</taxon>
        <taxon>Paenibacillaceae</taxon>
        <taxon>Paenibacillus</taxon>
    </lineage>
</organism>
<dbReference type="OrthoDB" id="2680079at2"/>
<dbReference type="PATRIC" id="fig|1333534.5.peg.1937"/>
<evidence type="ECO:0000313" key="1">
    <source>
        <dbReference type="EMBL" id="AKG34671.1"/>
    </source>
</evidence>
<dbReference type="RefSeq" id="WP_025693892.1">
    <property type="nucleotide sequence ID" value="NZ_ASQQ01000039.1"/>
</dbReference>
<accession>A0A0F7CHP3</accession>
<proteinExistence type="predicted"/>
<evidence type="ECO:0000313" key="2">
    <source>
        <dbReference type="Proteomes" id="UP000034189"/>
    </source>
</evidence>
<sequence>MSDLRQRFMSETEDTNNLAVLVTAVMLPTGAIEIITNSFRLDEKIKYIREAYDDEFKLKANPAVKIVGYMLV</sequence>
<dbReference type="Proteomes" id="UP000034189">
    <property type="component" value="Chromosome"/>
</dbReference>
<dbReference type="HOGENOM" id="CLU_2731784_0_0_9"/>
<reference evidence="1 2" key="2">
    <citation type="journal article" date="2016" name="Genome Announc.">
        <title>Genome Sequence of a Gram-Positive Diazotroph, Paenibacillus durus Type Strain ATCC 35681.</title>
        <authorList>
            <person name="Halim M.A."/>
            <person name="Rahman A.Y."/>
            <person name="Sim K.S."/>
            <person name="Yam H.C."/>
            <person name="Rahim A.A."/>
            <person name="Ghazali A.H."/>
            <person name="Najimudin N."/>
        </authorList>
    </citation>
    <scope>NUCLEOTIDE SEQUENCE [LARGE SCALE GENOMIC DNA]</scope>
    <source>
        <strain evidence="1 2">ATCC 35681</strain>
    </source>
</reference>
<dbReference type="EMBL" id="CP011114">
    <property type="protein sequence ID" value="AKG34671.1"/>
    <property type="molecule type" value="Genomic_DNA"/>
</dbReference>